<evidence type="ECO:0000313" key="2">
    <source>
        <dbReference type="Proteomes" id="UP001243330"/>
    </source>
</evidence>
<gene>
    <name evidence="1" type="ORF">CCHR01_09182</name>
</gene>
<dbReference type="AlphaFoldDB" id="A0AAD9EH27"/>
<organism evidence="1 2">
    <name type="scientific">Colletotrichum chrysophilum</name>
    <dbReference type="NCBI Taxonomy" id="1836956"/>
    <lineage>
        <taxon>Eukaryota</taxon>
        <taxon>Fungi</taxon>
        <taxon>Dikarya</taxon>
        <taxon>Ascomycota</taxon>
        <taxon>Pezizomycotina</taxon>
        <taxon>Sordariomycetes</taxon>
        <taxon>Hypocreomycetidae</taxon>
        <taxon>Glomerellales</taxon>
        <taxon>Glomerellaceae</taxon>
        <taxon>Colletotrichum</taxon>
        <taxon>Colletotrichum gloeosporioides species complex</taxon>
    </lineage>
</organism>
<dbReference type="EMBL" id="JAQOWY010000178">
    <property type="protein sequence ID" value="KAK1848208.1"/>
    <property type="molecule type" value="Genomic_DNA"/>
</dbReference>
<accession>A0AAD9EH27</accession>
<protein>
    <submittedName>
        <fullName evidence="1">Uncharacterized protein</fullName>
    </submittedName>
</protein>
<evidence type="ECO:0000313" key="1">
    <source>
        <dbReference type="EMBL" id="KAK1848208.1"/>
    </source>
</evidence>
<comment type="caution">
    <text evidence="1">The sequence shown here is derived from an EMBL/GenBank/DDBJ whole genome shotgun (WGS) entry which is preliminary data.</text>
</comment>
<dbReference type="Proteomes" id="UP001243330">
    <property type="component" value="Unassembled WGS sequence"/>
</dbReference>
<proteinExistence type="predicted"/>
<keyword evidence="2" id="KW-1185">Reference proteome</keyword>
<sequence>MRRKCLITKAPGPVPSPFGTSQCRRRLCVPQPYMLTYLTDLLAKRPLRQPFSLDDYEDLLPSRFRHSTDSRSCALARRFTRTDVAA</sequence>
<reference evidence="1" key="1">
    <citation type="submission" date="2023-01" db="EMBL/GenBank/DDBJ databases">
        <title>Colletotrichum chrysophilum M932 genome sequence.</title>
        <authorList>
            <person name="Baroncelli R."/>
        </authorList>
    </citation>
    <scope>NUCLEOTIDE SEQUENCE</scope>
    <source>
        <strain evidence="1">M932</strain>
    </source>
</reference>
<name>A0AAD9EH27_9PEZI</name>